<evidence type="ECO:0008006" key="7">
    <source>
        <dbReference type="Google" id="ProtNLM"/>
    </source>
</evidence>
<accession>A0A919TFN6</accession>
<evidence type="ECO:0000313" key="6">
    <source>
        <dbReference type="Proteomes" id="UP000677082"/>
    </source>
</evidence>
<comment type="caution">
    <text evidence="5">The sequence shown here is derived from an EMBL/GenBank/DDBJ whole genome shotgun (WGS) entry which is preliminary data.</text>
</comment>
<dbReference type="AlphaFoldDB" id="A0A919TFN6"/>
<dbReference type="InterPro" id="IPR011990">
    <property type="entry name" value="TPR-like_helical_dom_sf"/>
</dbReference>
<dbReference type="GO" id="GO:0000272">
    <property type="term" value="P:polysaccharide catabolic process"/>
    <property type="evidence" value="ECO:0007669"/>
    <property type="project" value="UniProtKB-KW"/>
</dbReference>
<feature type="compositionally biased region" description="Pro residues" evidence="3">
    <location>
        <begin position="247"/>
        <end position="260"/>
    </location>
</feature>
<feature type="compositionally biased region" description="Low complexity" evidence="3">
    <location>
        <begin position="569"/>
        <end position="584"/>
    </location>
</feature>
<dbReference type="InterPro" id="IPR013783">
    <property type="entry name" value="Ig-like_fold"/>
</dbReference>
<sequence>MGHMPSATTADLTQRAQTLSSAGDLVGAQRVLASALDPADATDPRHADADLALAAALHARLLIALGDPHSARLWAAYAHEAEERLHGPHDERTLGAAATHAAVLQRVGHYGKAAQVYQALVAELSAREGPDAPRVLAAEADLATAEHAAGHCQSARARLTDAWTRHRAQHGDAAPAGIKMLARLGAMERECARDAESREHLALAQELCARYLPADHPLVRQVAALATASATGRHVCGRVEQSTGPQQPAPRPGGPIPPAPQAVDPHPADPHRAGPHPGDPQAGDPNPAGPFPGDPQADGSHPAGPHPAALHPGGPLTADPQAAGPHPAALHPGGPLTADPQAADPHSGGPHPADLHPGGPLPGGPEYGDARNGGPQNGMLRDSRPWDDGAYDDEHAEDDTPTVQQVPFPRRPGVPDPGGDGFPPDADPLRPPPDNRPTDPNGTVYQQPLYLADVHQAPGDLIGRHARADTPPPLPGHRAPDYGPDGRPQPIGSAPASTLATPPNSERLLPVRTEQPVTGRGRQPFLLVAVLIAGIAVAIAIVALTLPDADGATGPQPTAAPVITTTAAGPSATPTVASSATAPPVGDPGAPSGVKLRDNRDSVALSWAYPKDAEGPVLVSGGRAGQQLRAFQQLPAGTADYMVYGLNPDQNYCFTVAVAYATDRIAASAPVCTRR</sequence>
<reference evidence="5 6" key="1">
    <citation type="submission" date="2021-03" db="EMBL/GenBank/DDBJ databases">
        <title>Whole genome shotgun sequence of Actinoplanes toevensis NBRC 105298.</title>
        <authorList>
            <person name="Komaki H."/>
            <person name="Tamura T."/>
        </authorList>
    </citation>
    <scope>NUCLEOTIDE SEQUENCE [LARGE SCALE GENOMIC DNA]</scope>
    <source>
        <strain evidence="5 6">NBRC 105298</strain>
    </source>
</reference>
<gene>
    <name evidence="5" type="ORF">Ato02nite_050320</name>
</gene>
<keyword evidence="4" id="KW-0472">Membrane</keyword>
<feature type="region of interest" description="Disordered" evidence="3">
    <location>
        <begin position="462"/>
        <end position="515"/>
    </location>
</feature>
<keyword evidence="4" id="KW-0812">Transmembrane</keyword>
<protein>
    <recommendedName>
        <fullName evidence="7">Fibronectin type-III domain-containing protein</fullName>
    </recommendedName>
</protein>
<evidence type="ECO:0000256" key="3">
    <source>
        <dbReference type="SAM" id="MobiDB-lite"/>
    </source>
</evidence>
<dbReference type="EMBL" id="BOQN01000065">
    <property type="protein sequence ID" value="GIM93239.1"/>
    <property type="molecule type" value="Genomic_DNA"/>
</dbReference>
<dbReference type="Gene3D" id="1.25.40.10">
    <property type="entry name" value="Tetratricopeptide repeat domain"/>
    <property type="match status" value="1"/>
</dbReference>
<dbReference type="InterPro" id="IPR036116">
    <property type="entry name" value="FN3_sf"/>
</dbReference>
<keyword evidence="4" id="KW-1133">Transmembrane helix</keyword>
<feature type="region of interest" description="Disordered" evidence="3">
    <location>
        <begin position="237"/>
        <end position="444"/>
    </location>
</feature>
<evidence type="ECO:0000256" key="2">
    <source>
        <dbReference type="ARBA" id="ARBA00023326"/>
    </source>
</evidence>
<feature type="compositionally biased region" description="Pro residues" evidence="3">
    <location>
        <begin position="425"/>
        <end position="435"/>
    </location>
</feature>
<dbReference type="Proteomes" id="UP000677082">
    <property type="component" value="Unassembled WGS sequence"/>
</dbReference>
<name>A0A919TFN6_9ACTN</name>
<feature type="compositionally biased region" description="Low complexity" evidence="3">
    <location>
        <begin position="301"/>
        <end position="336"/>
    </location>
</feature>
<feature type="transmembrane region" description="Helical" evidence="4">
    <location>
        <begin position="525"/>
        <end position="546"/>
    </location>
</feature>
<dbReference type="Gene3D" id="2.60.40.10">
    <property type="entry name" value="Immunoglobulins"/>
    <property type="match status" value="1"/>
</dbReference>
<proteinExistence type="predicted"/>
<keyword evidence="6" id="KW-1185">Reference proteome</keyword>
<dbReference type="InterPro" id="IPR003961">
    <property type="entry name" value="FN3_dom"/>
</dbReference>
<evidence type="ECO:0000256" key="4">
    <source>
        <dbReference type="SAM" id="Phobius"/>
    </source>
</evidence>
<keyword evidence="1" id="KW-0378">Hydrolase</keyword>
<evidence type="ECO:0000313" key="5">
    <source>
        <dbReference type="EMBL" id="GIM93239.1"/>
    </source>
</evidence>
<organism evidence="5 6">
    <name type="scientific">Paractinoplanes toevensis</name>
    <dbReference type="NCBI Taxonomy" id="571911"/>
    <lineage>
        <taxon>Bacteria</taxon>
        <taxon>Bacillati</taxon>
        <taxon>Actinomycetota</taxon>
        <taxon>Actinomycetes</taxon>
        <taxon>Micromonosporales</taxon>
        <taxon>Micromonosporaceae</taxon>
        <taxon>Paractinoplanes</taxon>
    </lineage>
</organism>
<keyword evidence="2" id="KW-0624">Polysaccharide degradation</keyword>
<evidence type="ECO:0000256" key="1">
    <source>
        <dbReference type="ARBA" id="ARBA00023295"/>
    </source>
</evidence>
<dbReference type="SUPFAM" id="SSF49265">
    <property type="entry name" value="Fibronectin type III"/>
    <property type="match status" value="1"/>
</dbReference>
<keyword evidence="2" id="KW-0119">Carbohydrate metabolism</keyword>
<feature type="compositionally biased region" description="Low complexity" evidence="3">
    <location>
        <begin position="348"/>
        <end position="358"/>
    </location>
</feature>
<feature type="compositionally biased region" description="Polar residues" evidence="3">
    <location>
        <begin position="495"/>
        <end position="504"/>
    </location>
</feature>
<dbReference type="GO" id="GO:0016798">
    <property type="term" value="F:hydrolase activity, acting on glycosyl bonds"/>
    <property type="evidence" value="ECO:0007669"/>
    <property type="project" value="UniProtKB-KW"/>
</dbReference>
<keyword evidence="1" id="KW-0326">Glycosidase</keyword>
<feature type="region of interest" description="Disordered" evidence="3">
    <location>
        <begin position="569"/>
        <end position="596"/>
    </location>
</feature>
<feature type="compositionally biased region" description="Acidic residues" evidence="3">
    <location>
        <begin position="389"/>
        <end position="400"/>
    </location>
</feature>
<dbReference type="CDD" id="cd00063">
    <property type="entry name" value="FN3"/>
    <property type="match status" value="1"/>
</dbReference>